<keyword evidence="3" id="KW-1185">Reference proteome</keyword>
<proteinExistence type="predicted"/>
<gene>
    <name evidence="2" type="ORF">HNP84_003230</name>
</gene>
<name>A0A840NXC4_9ACTN</name>
<dbReference type="Proteomes" id="UP000578449">
    <property type="component" value="Unassembled WGS sequence"/>
</dbReference>
<feature type="region of interest" description="Disordered" evidence="1">
    <location>
        <begin position="942"/>
        <end position="963"/>
    </location>
</feature>
<protein>
    <recommendedName>
        <fullName evidence="4">DNA-binding protein</fullName>
    </recommendedName>
</protein>
<comment type="caution">
    <text evidence="2">The sequence shown here is derived from an EMBL/GenBank/DDBJ whole genome shotgun (WGS) entry which is preliminary data.</text>
</comment>
<accession>A0A840NXC4</accession>
<evidence type="ECO:0000313" key="2">
    <source>
        <dbReference type="EMBL" id="MBB5133504.1"/>
    </source>
</evidence>
<dbReference type="RefSeq" id="WP_312924943.1">
    <property type="nucleotide sequence ID" value="NZ_BAABIX010000001.1"/>
</dbReference>
<reference evidence="2 3" key="1">
    <citation type="submission" date="2020-08" db="EMBL/GenBank/DDBJ databases">
        <title>Genomic Encyclopedia of Type Strains, Phase IV (KMG-IV): sequencing the most valuable type-strain genomes for metagenomic binning, comparative biology and taxonomic classification.</title>
        <authorList>
            <person name="Goeker M."/>
        </authorList>
    </citation>
    <scope>NUCLEOTIDE SEQUENCE [LARGE SCALE GENOMIC DNA]</scope>
    <source>
        <strain evidence="2 3">DSM 45615</strain>
    </source>
</reference>
<evidence type="ECO:0008006" key="4">
    <source>
        <dbReference type="Google" id="ProtNLM"/>
    </source>
</evidence>
<sequence>MSERMTPAQAEELLKAGAVLPPGTDAGERAVPLVARAYRHPGLDDRVVVRLVPEELGAAEDLAAGFMGLEPDGEPVVVGLGARRSLGFPEWVLAHHPQDGRHALGVMPELERIARQARSKPKQALDAYQRLAREMAASVPHFLPTFYEQAGRVFLDVENPAYAAQMFGAARRAEAEHGLEVDEDRLDAVFLEFALAGALPVKVLSAYAKELAARVPAEEALRRFARLCVRRTAGGLPPSAQMAADLRRLARACGADADAEEQAYLGELLGLPVTQRAATGWWKAHGAAIAALARREPRVRGALLNMMPQSRDSELAAVWLDLLDRSGATAGLIDPGAPEEERPADGSSGWLARFLTARNYAWGLPARLPRLYDLVERMAGALRAEPAEGGVPMSLIGNDVDLVDLLLALGVPVAAPGPRDWLRLEHWATGEGRRDLLALGADERFKPVFHRACDGLDGDESGIRAVRVLAGSPGGRPLLAEWVAEVARRFTTTGLPDMPEAMRRLAWLPGEALALAADEVRRAAATDVAPVLARTLRAGLLDELGWPAWDDAAAALVPVQDVDDIIVADAWPHLIAAGPAQVRVLGAEGTVLTHDLRIPSGDLWGRPGFHHVGGELLVYWRSRALDDGLRGYWHTSPSTLHPIEGRDVRGLQLDWYHGDDAVTLPLPGGGRTTGHLPLNAGDTVLPEELPVMSDGAAYWVRIYDRSEPGGAWHEFDPASGRHGRRSLPGFLADALRAAPAGSELVTGWLLPAPSAEPTAFAVPAGGLYGWRVVRLPDGAQRGEDLAGRAVTVPPGAPSPVGALTLPGGEDRPLAVVRTGAYRISLIDADGIVTTTVKTDAAPGPFAEGTLILPPPHYWHCLRPRDPRGSAALRRADRDLAAALLDAALGAADGETGAEDDELRARVRALLPEVTDDALATGIAGVVRFAAAQRARLQEVGTRLSEALDGGPQEDSTPAGPTDRRVEEALTGLGWFGGFRWHHTEHDGAWRQIRALARAVAGELPPGPADRLHGYALPGSTLQWDLLLDTPAALAYRTAVAPTTPDHRTALAGLLGALDGAGLLGPAQGSPWRLMSLNLAKRHLIAPGGGRSEGHWLGVLPLDGGGFLALVRRGHLGDDGCDFTALCHDPSGRFEVPAPYTVKSQAPAGGEREAGWAAAFLAELAERGPAPWRPEAAEEFAALTGVSPTLARLVVAGMPNIDAYQHSFLDKDVRTLLGVKAADAALAKEELRRVPAEVRRAVVAALLPADPAGLWTAGPDAARAAEVWNAALGRRRAIPEWLASEAARSVRTGWDTGRTVQALLDPAATPELSRDLTWTIRGDRAQPEREDEAGFSAEALVSVVAMAGWLAHRLPAGDPIRAALPGALAAVRERLAAPGLLLDLGRYVSLPAFRKAAGAPTETGQGYERYGAVVMATYDERPAPAVRVAEAGPSGDDPYLRALIATEGAFPAVTALRMALDPGFAALLADPGGPAAGERDADGAWWPQDPTRSVPDLVAEAAKEHGLSEDAAAVYLMLLAMPDPTDRNTARWTGWKPARLKAARAELAATSLVVEAGRSRAGRSLFLPGGWEESRSPRLPLETWKLPMFGDAENAFPLVPQEPAAALYARAWRRVREGDAPRFEELKARRGRRR</sequence>
<evidence type="ECO:0000256" key="1">
    <source>
        <dbReference type="SAM" id="MobiDB-lite"/>
    </source>
</evidence>
<dbReference type="EMBL" id="JACHGN010000006">
    <property type="protein sequence ID" value="MBB5133504.1"/>
    <property type="molecule type" value="Genomic_DNA"/>
</dbReference>
<organism evidence="2 3">
    <name type="scientific">Thermocatellispora tengchongensis</name>
    <dbReference type="NCBI Taxonomy" id="1073253"/>
    <lineage>
        <taxon>Bacteria</taxon>
        <taxon>Bacillati</taxon>
        <taxon>Actinomycetota</taxon>
        <taxon>Actinomycetes</taxon>
        <taxon>Streptosporangiales</taxon>
        <taxon>Streptosporangiaceae</taxon>
        <taxon>Thermocatellispora</taxon>
    </lineage>
</organism>
<evidence type="ECO:0000313" key="3">
    <source>
        <dbReference type="Proteomes" id="UP000578449"/>
    </source>
</evidence>